<protein>
    <submittedName>
        <fullName evidence="1">Uncharacterized protein</fullName>
    </submittedName>
</protein>
<dbReference type="EMBL" id="GBXM01041390">
    <property type="protein sequence ID" value="JAH67187.1"/>
    <property type="molecule type" value="Transcribed_RNA"/>
</dbReference>
<dbReference type="AlphaFoldDB" id="A0A0E9UN08"/>
<organism evidence="1">
    <name type="scientific">Anguilla anguilla</name>
    <name type="common">European freshwater eel</name>
    <name type="synonym">Muraena anguilla</name>
    <dbReference type="NCBI Taxonomy" id="7936"/>
    <lineage>
        <taxon>Eukaryota</taxon>
        <taxon>Metazoa</taxon>
        <taxon>Chordata</taxon>
        <taxon>Craniata</taxon>
        <taxon>Vertebrata</taxon>
        <taxon>Euteleostomi</taxon>
        <taxon>Actinopterygii</taxon>
        <taxon>Neopterygii</taxon>
        <taxon>Teleostei</taxon>
        <taxon>Anguilliformes</taxon>
        <taxon>Anguillidae</taxon>
        <taxon>Anguilla</taxon>
    </lineage>
</organism>
<proteinExistence type="predicted"/>
<accession>A0A0E9UN08</accession>
<sequence>MKATTCIKSVDMYNWEF</sequence>
<evidence type="ECO:0000313" key="1">
    <source>
        <dbReference type="EMBL" id="JAH67187.1"/>
    </source>
</evidence>
<reference evidence="1" key="2">
    <citation type="journal article" date="2015" name="Fish Shellfish Immunol.">
        <title>Early steps in the European eel (Anguilla anguilla)-Vibrio vulnificus interaction in the gills: Role of the RtxA13 toxin.</title>
        <authorList>
            <person name="Callol A."/>
            <person name="Pajuelo D."/>
            <person name="Ebbesson L."/>
            <person name="Teles M."/>
            <person name="MacKenzie S."/>
            <person name="Amaro C."/>
        </authorList>
    </citation>
    <scope>NUCLEOTIDE SEQUENCE</scope>
</reference>
<name>A0A0E9UN08_ANGAN</name>
<dbReference type="EMBL" id="GBXM01029545">
    <property type="protein sequence ID" value="JAH79032.1"/>
    <property type="molecule type" value="Transcribed_RNA"/>
</dbReference>
<reference evidence="1" key="1">
    <citation type="submission" date="2014-11" db="EMBL/GenBank/DDBJ databases">
        <authorList>
            <person name="Amaro Gonzalez C."/>
        </authorList>
    </citation>
    <scope>NUCLEOTIDE SEQUENCE</scope>
</reference>